<sequence length="57" mass="6152">MELLLTFFLMAAIPTVVGGAVILSLVGLTMWATAPLRRRRRANSEDGRVPSGGSCEY</sequence>
<proteinExistence type="predicted"/>
<reference evidence="3" key="1">
    <citation type="journal article" date="2019" name="Int. J. Syst. Evol. Microbiol.">
        <title>The Global Catalogue of Microorganisms (GCM) 10K type strain sequencing project: providing services to taxonomists for standard genome sequencing and annotation.</title>
        <authorList>
            <consortium name="The Broad Institute Genomics Platform"/>
            <consortium name="The Broad Institute Genome Sequencing Center for Infectious Disease"/>
            <person name="Wu L."/>
            <person name="Ma J."/>
        </authorList>
    </citation>
    <scope>NUCLEOTIDE SEQUENCE [LARGE SCALE GENOMIC DNA]</scope>
    <source>
        <strain evidence="3">JCM 13852</strain>
    </source>
</reference>
<keyword evidence="1" id="KW-1133">Transmembrane helix</keyword>
<keyword evidence="1" id="KW-0472">Membrane</keyword>
<evidence type="ECO:0000313" key="2">
    <source>
        <dbReference type="EMBL" id="MFC5675723.1"/>
    </source>
</evidence>
<gene>
    <name evidence="2" type="ORF">ACFP2V_38440</name>
</gene>
<organism evidence="2 3">
    <name type="scientific">Streptomyces incanus</name>
    <dbReference type="NCBI Taxonomy" id="887453"/>
    <lineage>
        <taxon>Bacteria</taxon>
        <taxon>Bacillati</taxon>
        <taxon>Actinomycetota</taxon>
        <taxon>Actinomycetes</taxon>
        <taxon>Kitasatosporales</taxon>
        <taxon>Streptomycetaceae</taxon>
        <taxon>Streptomyces</taxon>
    </lineage>
</organism>
<keyword evidence="3" id="KW-1185">Reference proteome</keyword>
<dbReference type="EMBL" id="JBHSPC010000167">
    <property type="protein sequence ID" value="MFC5675723.1"/>
    <property type="molecule type" value="Genomic_DNA"/>
</dbReference>
<evidence type="ECO:0008006" key="4">
    <source>
        <dbReference type="Google" id="ProtNLM"/>
    </source>
</evidence>
<evidence type="ECO:0000256" key="1">
    <source>
        <dbReference type="SAM" id="Phobius"/>
    </source>
</evidence>
<keyword evidence="1" id="KW-0812">Transmembrane</keyword>
<accession>A0ABW0Y0R0</accession>
<dbReference type="Proteomes" id="UP001596183">
    <property type="component" value="Unassembled WGS sequence"/>
</dbReference>
<evidence type="ECO:0000313" key="3">
    <source>
        <dbReference type="Proteomes" id="UP001596183"/>
    </source>
</evidence>
<comment type="caution">
    <text evidence="2">The sequence shown here is derived from an EMBL/GenBank/DDBJ whole genome shotgun (WGS) entry which is preliminary data.</text>
</comment>
<feature type="transmembrane region" description="Helical" evidence="1">
    <location>
        <begin position="6"/>
        <end position="31"/>
    </location>
</feature>
<name>A0ABW0Y0R0_9ACTN</name>
<protein>
    <recommendedName>
        <fullName evidence="4">Secreted protein</fullName>
    </recommendedName>
</protein>